<feature type="signal peptide" evidence="1">
    <location>
        <begin position="1"/>
        <end position="22"/>
    </location>
</feature>
<reference evidence="2" key="1">
    <citation type="journal article" date="2015" name="PeerJ">
        <title>First genomic representation of candidate bacterial phylum KSB3 points to enhanced environmental sensing as a trigger of wastewater bulking.</title>
        <authorList>
            <person name="Sekiguchi Y."/>
            <person name="Ohashi A."/>
            <person name="Parks D.H."/>
            <person name="Yamauchi T."/>
            <person name="Tyson G.W."/>
            <person name="Hugenholtz P."/>
        </authorList>
    </citation>
    <scope>NUCLEOTIDE SEQUENCE [LARGE SCALE GENOMIC DNA]</scope>
</reference>
<dbReference type="EMBL" id="DF820460">
    <property type="protein sequence ID" value="GAK53805.1"/>
    <property type="molecule type" value="Genomic_DNA"/>
</dbReference>
<protein>
    <submittedName>
        <fullName evidence="2">Uncharacterized protein</fullName>
    </submittedName>
</protein>
<keyword evidence="3" id="KW-1185">Reference proteome</keyword>
<evidence type="ECO:0000313" key="3">
    <source>
        <dbReference type="Proteomes" id="UP000030700"/>
    </source>
</evidence>
<dbReference type="AlphaFoldDB" id="A0A081BQX4"/>
<evidence type="ECO:0000313" key="2">
    <source>
        <dbReference type="EMBL" id="GAK53805.1"/>
    </source>
</evidence>
<dbReference type="Proteomes" id="UP000030700">
    <property type="component" value="Unassembled WGS sequence"/>
</dbReference>
<sequence length="448" mass="50336">MRKPYIEFILLGLLCLPCAVYAEEAERATSWGAWLKERVMYDGQILPMVTWQQPADSPQNPDNALMKLDSLNAAVHVRPNFAFRAGAISLGIRPRLIAEYTEIQDGLYDGDSDSTIDVFVNEGYAEWRVLPSFVVSAERRNLQWGSGFITSPSNPFYRVTGKSRPQQELPGKDFVIASLIPNDLFSLTAIMNFGEGEAEIEGNRESFKQTYALKATFTFDDFSLSPVVSYQDDDRLRVGGFGSWTATDAGVLFFDASFAKGSNGRYVTPVDGDPFGMAFETTKDDDGRIYSEILVGGAYTFESGATLTGEYLYYGEGYDKDEANDYYELINRSGAAFAYQGDDPMQQQLRQLGARNLYYSLQNNLAFRGQHYATLYANRSDLWDTLDLTGGGTMNLADQSFYAFFNSSLNLVDSLDTFLNLLAYSQKDETEYQGVFDYMVTFGFTWYF</sequence>
<feature type="chain" id="PRO_5001755265" evidence="1">
    <location>
        <begin position="23"/>
        <end position="448"/>
    </location>
</feature>
<evidence type="ECO:0000256" key="1">
    <source>
        <dbReference type="SAM" id="SignalP"/>
    </source>
</evidence>
<keyword evidence="1" id="KW-0732">Signal</keyword>
<dbReference type="STRING" id="1499966.U14_05079"/>
<gene>
    <name evidence="2" type="ORF">U14_05079</name>
</gene>
<name>A0A081BQX4_9BACT</name>
<proteinExistence type="predicted"/>
<organism evidence="2">
    <name type="scientific">Candidatus Moduliflexus flocculans</name>
    <dbReference type="NCBI Taxonomy" id="1499966"/>
    <lineage>
        <taxon>Bacteria</taxon>
        <taxon>Candidatus Moduliflexota</taxon>
        <taxon>Candidatus Moduliflexia</taxon>
        <taxon>Candidatus Moduliflexales</taxon>
        <taxon>Candidatus Moduliflexaceae</taxon>
    </lineage>
</organism>
<accession>A0A081BQX4</accession>
<dbReference type="HOGENOM" id="CLU_674210_0_0_0"/>